<evidence type="ECO:0000313" key="2">
    <source>
        <dbReference type="Proteomes" id="UP000826656"/>
    </source>
</evidence>
<dbReference type="Gene3D" id="3.60.120.10">
    <property type="entry name" value="Anthranilate synthase"/>
    <property type="match status" value="1"/>
</dbReference>
<name>A0ABQ7UEE5_SOLTU</name>
<dbReference type="Proteomes" id="UP000826656">
    <property type="component" value="Unassembled WGS sequence"/>
</dbReference>
<proteinExistence type="predicted"/>
<keyword evidence="2" id="KW-1185">Reference proteome</keyword>
<protein>
    <submittedName>
        <fullName evidence="1">Uncharacterized protein</fullName>
    </submittedName>
</protein>
<evidence type="ECO:0000313" key="1">
    <source>
        <dbReference type="EMBL" id="KAH0747963.1"/>
    </source>
</evidence>
<reference evidence="1 2" key="1">
    <citation type="journal article" date="2021" name="bioRxiv">
        <title>Chromosome-scale and haplotype-resolved genome assembly of a tetraploid potato cultivar.</title>
        <authorList>
            <person name="Sun H."/>
            <person name="Jiao W.-B."/>
            <person name="Krause K."/>
            <person name="Campoy J.A."/>
            <person name="Goel M."/>
            <person name="Folz-Donahue K."/>
            <person name="Kukat C."/>
            <person name="Huettel B."/>
            <person name="Schneeberger K."/>
        </authorList>
    </citation>
    <scope>NUCLEOTIDE SEQUENCE [LARGE SCALE GENOMIC DNA]</scope>
    <source>
        <strain evidence="1">SolTubOtavaFocal</strain>
        <tissue evidence="1">Leaves</tissue>
    </source>
</reference>
<sequence>MDEKRFIEVSKSGNLIPLHRTIFSDHLTPVLANRCLIFIGNNVSTSPDSIGFHWGRYNVVGAQPSMEIVVKEHNVTILDHHLEN</sequence>
<accession>A0ABQ7UEE5</accession>
<organism evidence="1 2">
    <name type="scientific">Solanum tuberosum</name>
    <name type="common">Potato</name>
    <dbReference type="NCBI Taxonomy" id="4113"/>
    <lineage>
        <taxon>Eukaryota</taxon>
        <taxon>Viridiplantae</taxon>
        <taxon>Streptophyta</taxon>
        <taxon>Embryophyta</taxon>
        <taxon>Tracheophyta</taxon>
        <taxon>Spermatophyta</taxon>
        <taxon>Magnoliopsida</taxon>
        <taxon>eudicotyledons</taxon>
        <taxon>Gunneridae</taxon>
        <taxon>Pentapetalae</taxon>
        <taxon>asterids</taxon>
        <taxon>lamiids</taxon>
        <taxon>Solanales</taxon>
        <taxon>Solanaceae</taxon>
        <taxon>Solanoideae</taxon>
        <taxon>Solaneae</taxon>
        <taxon>Solanum</taxon>
    </lineage>
</organism>
<comment type="caution">
    <text evidence="1">The sequence shown here is derived from an EMBL/GenBank/DDBJ whole genome shotgun (WGS) entry which is preliminary data.</text>
</comment>
<dbReference type="InterPro" id="IPR005801">
    <property type="entry name" value="ADC_synthase"/>
</dbReference>
<gene>
    <name evidence="1" type="ORF">KY290_027195</name>
</gene>
<dbReference type="EMBL" id="JAIVGD010000019">
    <property type="protein sequence ID" value="KAH0747963.1"/>
    <property type="molecule type" value="Genomic_DNA"/>
</dbReference>